<gene>
    <name evidence="2" type="primary">Erc1</name>
</gene>
<reference evidence="2" key="1">
    <citation type="submission" date="2025-08" db="UniProtKB">
        <authorList>
            <consortium name="RefSeq"/>
        </authorList>
    </citation>
    <scope>IDENTIFICATION</scope>
</reference>
<evidence type="ECO:0000313" key="2">
    <source>
        <dbReference type="RefSeq" id="XP_073932461.1"/>
    </source>
</evidence>
<protein>
    <submittedName>
        <fullName evidence="2">ELKS/Rab6-interacting/CAST family member 1 isoform X8</fullName>
    </submittedName>
</protein>
<sequence>MYGSARSVGKVEPSSQSPGRSPRLPRSPRLGHRRTNSTGGSSGSSVGGGSGKTLSMENIQSLNAAYATSGPMYLSDHENVGSETPKSTMTLGRSGGRLPYGVRMTAMGSSPNIASSGVASDTIAFGEHHLPPVSMASTVPHSLRQARDNTIMDLQTQLKEVLRENDLLRKDVEVKESKLSSSMNSIKTFWSPELKKERALRKDEASKITIWKEQYRVVQEENQHMQMTIQALQDELRIQRDLNQLFQQDSSSRTGEPCVAELTEENFQRLHAEHERQAKELFLLRKTLEEMELRIETQKQTLNARDESIKKLLEMLQSKGLSAKATEEDHERTRRLAEAEMHVHHLESLLEQKEKENNMLREEMHRRFENAPDSAKTKALQTVIEMKDSKISSMERGLRDLEEEIQMLKSNGALSTEEREEEMKQMEVYRSHSKFMKNKIGQVKQELSRKDTELLALQTKLETLTNQFSDSKQHIEVLKESLTAKEQRAAILQTEVDALRLRLEEKETMLNKKTKQIQDMAEEKGTQAGEIHDLKDMLDVKERKVNVLQKKIENLQEQLRDKEKQMSSLKERVKSLQADTTNTDTALTTLEEALAEKERTIERLKEQRDRDEREKQEEVDNYKKDLKDLREKVSLLQGDLSEKEASLLDLKEHASSLASSGLKKDSRLKTLEIALEQKKEECLKMESQLKKAHEATLEARASPEMSDRIQQLEREIARYKDESSKAQAEVDRLLEILKEVENEKNDKDKKIAELERQVKDQNKKVANLKHKEQVEKKKSAQMLEEARRREDNLNDSSQQLQDSLRKKDDRIEELEEALRESVQITAEREMVLAQEESARTNAEKQVEELLMAMEKVKQELESMKAKLSSTQQSLAEKETHLTNLRAERRKHLEEVLEMKQEALLAAISEKDANIALLELSSSKKKTQEEVAALKREKDRLVQQLKQQTQNRMKLMADNYEDDHFRPSHSNQTNHKPSPDQDEEEGIWA</sequence>
<evidence type="ECO:0000313" key="1">
    <source>
        <dbReference type="Proteomes" id="UP001732720"/>
    </source>
</evidence>
<proteinExistence type="predicted"/>
<accession>A0AC58MST4</accession>
<keyword evidence="1" id="KW-1185">Reference proteome</keyword>
<organism evidence="1 2">
    <name type="scientific">Castor canadensis</name>
    <name type="common">American beaver</name>
    <dbReference type="NCBI Taxonomy" id="51338"/>
    <lineage>
        <taxon>Eukaryota</taxon>
        <taxon>Metazoa</taxon>
        <taxon>Chordata</taxon>
        <taxon>Craniata</taxon>
        <taxon>Vertebrata</taxon>
        <taxon>Euteleostomi</taxon>
        <taxon>Mammalia</taxon>
        <taxon>Eutheria</taxon>
        <taxon>Euarchontoglires</taxon>
        <taxon>Glires</taxon>
        <taxon>Rodentia</taxon>
        <taxon>Castorimorpha</taxon>
        <taxon>Castoridae</taxon>
        <taxon>Castor</taxon>
    </lineage>
</organism>
<name>A0AC58MST4_CASCN</name>
<dbReference type="RefSeq" id="XP_073932461.1">
    <property type="nucleotide sequence ID" value="XM_074076360.1"/>
</dbReference>
<dbReference type="Proteomes" id="UP001732720">
    <property type="component" value="Chromosome 6"/>
</dbReference>